<comment type="caution">
    <text evidence="1">The sequence shown here is derived from an EMBL/GenBank/DDBJ whole genome shotgun (WGS) entry which is preliminary data.</text>
</comment>
<dbReference type="Proteomes" id="UP000247459">
    <property type="component" value="Unassembled WGS sequence"/>
</dbReference>
<proteinExistence type="predicted"/>
<sequence>MRIALQIIYHVCVYINIVQGLKGCFSTYRSTFAELFTVPRLCTISTFVNVLEFFSVLVHIVHVRFGNIVHFPAGSFSIREREGRLH</sequence>
<gene>
    <name evidence="1" type="ORF">PIL02S_03779</name>
</gene>
<name>A0A2W0CL93_9BACL</name>
<protein>
    <submittedName>
        <fullName evidence="1">Uncharacterized protein</fullName>
    </submittedName>
</protein>
<accession>A0A2W0CL93</accession>
<reference evidence="1 2" key="1">
    <citation type="submission" date="2018-01" db="EMBL/GenBank/DDBJ databases">
        <title>Genome sequence of the PGP bacterium Paenibacillus illinoisensis E3.</title>
        <authorList>
            <person name="Rolli E."/>
            <person name="Marasco R."/>
            <person name="Bessem C."/>
            <person name="Michoud G."/>
            <person name="Gaiarsa S."/>
            <person name="Borin S."/>
            <person name="Daffonchio D."/>
        </authorList>
    </citation>
    <scope>NUCLEOTIDE SEQUENCE [LARGE SCALE GENOMIC DNA]</scope>
    <source>
        <strain evidence="1 2">E3</strain>
    </source>
</reference>
<dbReference type="AlphaFoldDB" id="A0A2W0CL93"/>
<organism evidence="1 2">
    <name type="scientific">Paenibacillus illinoisensis</name>
    <dbReference type="NCBI Taxonomy" id="59845"/>
    <lineage>
        <taxon>Bacteria</taxon>
        <taxon>Bacillati</taxon>
        <taxon>Bacillota</taxon>
        <taxon>Bacilli</taxon>
        <taxon>Bacillales</taxon>
        <taxon>Paenibacillaceae</taxon>
        <taxon>Paenibacillus</taxon>
    </lineage>
</organism>
<evidence type="ECO:0000313" key="1">
    <source>
        <dbReference type="EMBL" id="PYY28578.1"/>
    </source>
</evidence>
<evidence type="ECO:0000313" key="2">
    <source>
        <dbReference type="Proteomes" id="UP000247459"/>
    </source>
</evidence>
<dbReference type="EMBL" id="PRLG01000020">
    <property type="protein sequence ID" value="PYY28578.1"/>
    <property type="molecule type" value="Genomic_DNA"/>
</dbReference>